<dbReference type="AlphaFoldDB" id="A0A5N5P5F2"/>
<dbReference type="Pfam" id="PF00782">
    <property type="entry name" value="DSPc"/>
    <property type="match status" value="1"/>
</dbReference>
<evidence type="ECO:0000259" key="9">
    <source>
        <dbReference type="PROSITE" id="PS50056"/>
    </source>
</evidence>
<evidence type="ECO:0000313" key="11">
    <source>
        <dbReference type="Proteomes" id="UP000327468"/>
    </source>
</evidence>
<proteinExistence type="inferred from homology"/>
<evidence type="ECO:0000259" key="8">
    <source>
        <dbReference type="PROSITE" id="PS50054"/>
    </source>
</evidence>
<evidence type="ECO:0000256" key="3">
    <source>
        <dbReference type="ARBA" id="ARBA00022912"/>
    </source>
</evidence>
<dbReference type="PANTHER" id="PTHR23339">
    <property type="entry name" value="TYROSINE SPECIFIC PROTEIN PHOSPHATASE AND DUAL SPECIFICITY PROTEIN PHOSPHATASE"/>
    <property type="match status" value="1"/>
</dbReference>
<keyword evidence="3" id="KW-0904">Protein phosphatase</keyword>
<dbReference type="PROSITE" id="PS50054">
    <property type="entry name" value="TYR_PHOSPHATASE_DUAL"/>
    <property type="match status" value="1"/>
</dbReference>
<dbReference type="CDD" id="cd14506">
    <property type="entry name" value="PTP_PTPDC1"/>
    <property type="match status" value="1"/>
</dbReference>
<dbReference type="GO" id="GO:0060271">
    <property type="term" value="P:cilium assembly"/>
    <property type="evidence" value="ECO:0007669"/>
    <property type="project" value="InterPro"/>
</dbReference>
<comment type="similarity">
    <text evidence="5">Belongs to the protein-tyrosine phosphatase family. Non-receptor class PTPDC1 subfamily.</text>
</comment>
<organism evidence="10 11">
    <name type="scientific">Pangasianodon hypophthalmus</name>
    <name type="common">Striped catfish</name>
    <name type="synonym">Helicophagus hypophthalmus</name>
    <dbReference type="NCBI Taxonomy" id="310915"/>
    <lineage>
        <taxon>Eukaryota</taxon>
        <taxon>Metazoa</taxon>
        <taxon>Chordata</taxon>
        <taxon>Craniata</taxon>
        <taxon>Vertebrata</taxon>
        <taxon>Euteleostomi</taxon>
        <taxon>Actinopterygii</taxon>
        <taxon>Neopterygii</taxon>
        <taxon>Teleostei</taxon>
        <taxon>Ostariophysi</taxon>
        <taxon>Siluriformes</taxon>
        <taxon>Pangasiidae</taxon>
        <taxon>Pangasianodon</taxon>
    </lineage>
</organism>
<feature type="domain" description="Tyrosine specific protein phosphatases" evidence="9">
    <location>
        <begin position="143"/>
        <end position="210"/>
    </location>
</feature>
<dbReference type="SMART" id="SM00404">
    <property type="entry name" value="PTPc_motif"/>
    <property type="match status" value="1"/>
</dbReference>
<dbReference type="SMART" id="SM00195">
    <property type="entry name" value="DSPc"/>
    <property type="match status" value="1"/>
</dbReference>
<dbReference type="FunFam" id="3.90.190.10:FF:000027">
    <property type="entry name" value="Protein tyrosine phosphatase domain containing 1"/>
    <property type="match status" value="1"/>
</dbReference>
<evidence type="ECO:0000256" key="2">
    <source>
        <dbReference type="ARBA" id="ARBA00022801"/>
    </source>
</evidence>
<dbReference type="InterPro" id="IPR016130">
    <property type="entry name" value="Tyr_Pase_AS"/>
</dbReference>
<dbReference type="InterPro" id="IPR000387">
    <property type="entry name" value="Tyr_Pase_dom"/>
</dbReference>
<dbReference type="InterPro" id="IPR020422">
    <property type="entry name" value="TYR_PHOSPHATASE_DUAL_dom"/>
</dbReference>
<evidence type="ECO:0000256" key="6">
    <source>
        <dbReference type="ARBA" id="ARBA00072096"/>
    </source>
</evidence>
<dbReference type="Proteomes" id="UP000327468">
    <property type="component" value="Chromosome 6"/>
</dbReference>
<dbReference type="InterPro" id="IPR050561">
    <property type="entry name" value="PTP"/>
</dbReference>
<feature type="region of interest" description="Disordered" evidence="7">
    <location>
        <begin position="821"/>
        <end position="845"/>
    </location>
</feature>
<dbReference type="InterPro" id="IPR010736">
    <property type="entry name" value="SHIPPO-rpt"/>
</dbReference>
<evidence type="ECO:0000256" key="5">
    <source>
        <dbReference type="ARBA" id="ARBA00060867"/>
    </source>
</evidence>
<dbReference type="EMBL" id="VFJC01000007">
    <property type="protein sequence ID" value="KAB5574729.1"/>
    <property type="molecule type" value="Genomic_DNA"/>
</dbReference>
<dbReference type="GO" id="GO:0004725">
    <property type="term" value="F:protein tyrosine phosphatase activity"/>
    <property type="evidence" value="ECO:0007669"/>
    <property type="project" value="InterPro"/>
</dbReference>
<gene>
    <name evidence="10" type="ORF">PHYPO_G00212380</name>
</gene>
<reference evidence="10 11" key="1">
    <citation type="submission" date="2019-06" db="EMBL/GenBank/DDBJ databases">
        <title>A chromosome-scale genome assembly of the striped catfish, Pangasianodon hypophthalmus.</title>
        <authorList>
            <person name="Wen M."/>
            <person name="Zahm M."/>
            <person name="Roques C."/>
            <person name="Cabau C."/>
            <person name="Klopp C."/>
            <person name="Donnadieu C."/>
            <person name="Jouanno E."/>
            <person name="Avarre J.-C."/>
            <person name="Campet M."/>
            <person name="Ha T.T.T."/>
            <person name="Dugue R."/>
            <person name="Lampietro C."/>
            <person name="Louis A."/>
            <person name="Herpin A."/>
            <person name="Echchiki A."/>
            <person name="Berthelot C."/>
            <person name="Parey E."/>
            <person name="Roest-Crollius H."/>
            <person name="Braasch I."/>
            <person name="Postlethwait J."/>
            <person name="Bobe J."/>
            <person name="Montfort J."/>
            <person name="Bouchez O."/>
            <person name="Begum T."/>
            <person name="Schartl M."/>
            <person name="Guiguen Y."/>
        </authorList>
    </citation>
    <scope>NUCLEOTIDE SEQUENCE [LARGE SCALE GENOMIC DNA]</scope>
    <source>
        <strain evidence="10 11">Indonesia</strain>
        <tissue evidence="10">Blood</tissue>
    </source>
</reference>
<dbReference type="PROSITE" id="PS50056">
    <property type="entry name" value="TYR_PHOSPHATASE_2"/>
    <property type="match status" value="1"/>
</dbReference>
<dbReference type="Gene3D" id="3.90.190.10">
    <property type="entry name" value="Protein tyrosine phosphatase superfamily"/>
    <property type="match status" value="1"/>
</dbReference>
<dbReference type="SUPFAM" id="SSF52799">
    <property type="entry name" value="(Phosphotyrosine protein) phosphatases II"/>
    <property type="match status" value="1"/>
</dbReference>
<evidence type="ECO:0000256" key="7">
    <source>
        <dbReference type="SAM" id="MobiDB-lite"/>
    </source>
</evidence>
<dbReference type="InterPro" id="IPR029021">
    <property type="entry name" value="Prot-tyrosine_phosphatase-like"/>
</dbReference>
<sequence length="875" mass="96585">MTSLIPVPKPSYSQARETLVKAIPPKVICLLACGGRDCRYEGPVCWRPSQQAIKGLFSSWMTDDIVAMARPSTSLIKTYNIIDQFKKLNIKSIINMQLPGEHAHCGPELEPDSGFTYSPQIFMENQIYFYNFGMADFGVSSLEGILDAVKVLAFSVQEGKVAVHCHAGLGRTGVLIACYLIYTLRISASEAVHYVRIKRPCSIQTRAQINLVFDFARLLSSQLAQYPMLNMRHGATFSMKQYLQRQAVLLHGEEAHFLAHTPKILHFLCSLLTALAQGTSSPPEVRQELEKKAAILVLQQAVRNVLALQRYLPVLVDGEDSCESVSSWDEPFGFLERKREMLLNKRSYSESDLSKISLNRDMKFIHSSMLFGNGGNVCNGILSHLRKEESASPAFSVLINESNCATDRQMHISSYNHHLGKPNAGKRAKCMMKTSQGFPKFSSNIELNKNNKYGNGSLASRAVAKAMAQKEPTGSKVLQRAALLQEELNICAYGWATLATETDPKVLSALMWIWLEKLKDPVLSADDINKLTNTPGPNPLKMLHKSQCSTLCCLLSCVAQVTSQCPHLENPVLQKLIKALTRHLTEETESYNTLLKVFGTKVMQLTGDCNITESTPADMDSPDVWVGSWRPHRPRGPIAALYSGPGPKYALPGATGLNLHDPRKWKAPAFSFGIRHRQFSENCSPGPGYLIASNITKIGRDGTPAYSLYSRPKDPRVFQTPGPGTYRPENTTSTTFYSAPAYSLSARTRLFRSDQTPGPAAYMLPPVLGPNSVNKRSAPNVSLSGRSKIGSFHEDLKKTPGPGTYRVVDPNMYRSKSPQYSIIGRNSLPGDTTKKPGPGAHYPEKVMSTRSKAPSFSFGVRHSEFTAPMITGIAD</sequence>
<evidence type="ECO:0000256" key="1">
    <source>
        <dbReference type="ARBA" id="ARBA00022794"/>
    </source>
</evidence>
<dbReference type="Pfam" id="PF07004">
    <property type="entry name" value="SHIPPO-rpt"/>
    <property type="match status" value="4"/>
</dbReference>
<dbReference type="InterPro" id="IPR003595">
    <property type="entry name" value="Tyr_Pase_cat"/>
</dbReference>
<accession>A0A5N5P5F2</accession>
<dbReference type="InterPro" id="IPR000340">
    <property type="entry name" value="Dual-sp_phosphatase_cat-dom"/>
</dbReference>
<comment type="function">
    <text evidence="4">May play roles in cilia formation and/or maintenance.</text>
</comment>
<comment type="caution">
    <text evidence="10">The sequence shown here is derived from an EMBL/GenBank/DDBJ whole genome shotgun (WGS) entry which is preliminary data.</text>
</comment>
<feature type="domain" description="Tyrosine-protein phosphatase" evidence="8">
    <location>
        <begin position="56"/>
        <end position="224"/>
    </location>
</feature>
<keyword evidence="1" id="KW-0970">Cilium biogenesis/degradation</keyword>
<evidence type="ECO:0000313" key="10">
    <source>
        <dbReference type="EMBL" id="KAB5574729.1"/>
    </source>
</evidence>
<dbReference type="PROSITE" id="PS00383">
    <property type="entry name" value="TYR_PHOSPHATASE_1"/>
    <property type="match status" value="1"/>
</dbReference>
<protein>
    <recommendedName>
        <fullName evidence="6">Protein tyrosine phosphatase domain-containing protein 1</fullName>
    </recommendedName>
</protein>
<keyword evidence="11" id="KW-1185">Reference proteome</keyword>
<evidence type="ECO:0000256" key="4">
    <source>
        <dbReference type="ARBA" id="ARBA00056295"/>
    </source>
</evidence>
<name>A0A5N5P5F2_PANHP</name>
<keyword evidence="2" id="KW-0378">Hydrolase</keyword>
<dbReference type="InterPro" id="IPR049573">
    <property type="entry name" value="PTPDC1_PTP"/>
</dbReference>
<feature type="region of interest" description="Disordered" evidence="7">
    <location>
        <begin position="706"/>
        <end position="732"/>
    </location>
</feature>